<dbReference type="InterPro" id="IPR008915">
    <property type="entry name" value="Peptidase_M50"/>
</dbReference>
<dbReference type="PIRSF" id="PIRSF006404">
    <property type="entry name" value="UCP006404_Pept_M50_CBS"/>
    <property type="match status" value="1"/>
</dbReference>
<comment type="subcellular location">
    <subcellularLocation>
        <location evidence="1 14">Cell membrane</location>
        <topology evidence="1 14">Multi-pass membrane protein</topology>
    </subcellularLocation>
</comment>
<dbReference type="Pfam" id="PF00571">
    <property type="entry name" value="CBS"/>
    <property type="match status" value="1"/>
</dbReference>
<evidence type="ECO:0000256" key="6">
    <source>
        <dbReference type="ARBA" id="ARBA00022723"/>
    </source>
</evidence>
<keyword evidence="10 14" id="KW-1133">Transmembrane helix</keyword>
<sequence length="364" mass="40784">MKGSLNLGKVAGIRVRVHWTFLLLILWIVFMEVSRGNDLEAILWSVLFICVLFGCVVLHELGHALTAGKFNIGTRQITLLPIGGVASLEAMPEDPREEFLVAVAGPVVNVIIALLLYLVVPIENYLNQDPEMLEQTMSSINGANFLFYLFSANVMLVLFNLIPAFPMDGGRVFRAMLSMKYDRVTATQMAARLGQGVAFFFFLVGLLYNPILILIAIFVYFGAQGENIMVQQLALLKDYKVKDAMMTDITTVQPDDTLNEVVDIILTGTERDFLVIDNGEVSGILYQSDLMQAFKNKNAEAKVRDVMDDEFYQVQINDNLTDIYRKVRSGNKTFFPVMKGGKLAGAIDMNNINEFMIFRAPLDY</sequence>
<dbReference type="PANTHER" id="PTHR39188:SF3">
    <property type="entry name" value="STAGE IV SPORULATION PROTEIN FB"/>
    <property type="match status" value="1"/>
</dbReference>
<dbReference type="PANTHER" id="PTHR39188">
    <property type="entry name" value="MEMBRANE-ASSOCIATED ZINC METALLOPROTEASE M50B"/>
    <property type="match status" value="1"/>
</dbReference>
<keyword evidence="5 14" id="KW-0812">Transmembrane</keyword>
<keyword evidence="11 14" id="KW-0482">Metalloprotease</keyword>
<dbReference type="RefSeq" id="WP_265786669.1">
    <property type="nucleotide sequence ID" value="NZ_BAABRS010000001.1"/>
</dbReference>
<evidence type="ECO:0000256" key="12">
    <source>
        <dbReference type="ARBA" id="ARBA00023122"/>
    </source>
</evidence>
<dbReference type="EMBL" id="JAJNDC010000001">
    <property type="protein sequence ID" value="MCW9711448.1"/>
    <property type="molecule type" value="Genomic_DNA"/>
</dbReference>
<keyword evidence="8 14" id="KW-0378">Hydrolase</keyword>
<keyword evidence="12 15" id="KW-0129">CBS domain</keyword>
<feature type="transmembrane region" description="Helical" evidence="14">
    <location>
        <begin position="12"/>
        <end position="30"/>
    </location>
</feature>
<evidence type="ECO:0000256" key="10">
    <source>
        <dbReference type="ARBA" id="ARBA00022989"/>
    </source>
</evidence>
<reference evidence="17 18" key="1">
    <citation type="submission" date="2021-11" db="EMBL/GenBank/DDBJ databases">
        <title>Aliifidinibius sp. nov., a new bacterium isolated from saline soil.</title>
        <authorList>
            <person name="Galisteo C."/>
            <person name="De La Haba R."/>
            <person name="Sanchez-Porro C."/>
            <person name="Ventosa A."/>
        </authorList>
    </citation>
    <scope>NUCLEOTIDE SEQUENCE [LARGE SCALE GENOMIC DNA]</scope>
    <source>
        <strain evidence="17 18">KACC 190600</strain>
    </source>
</reference>
<dbReference type="InterPro" id="IPR000644">
    <property type="entry name" value="CBS_dom"/>
</dbReference>
<dbReference type="CDD" id="cd02205">
    <property type="entry name" value="CBS_pair_SF"/>
    <property type="match status" value="1"/>
</dbReference>
<comment type="cofactor">
    <cofactor evidence="14">
        <name>Zn(2+)</name>
        <dbReference type="ChEBI" id="CHEBI:29105"/>
    </cofactor>
    <text evidence="14">Binds 1 zinc ion per subunit.</text>
</comment>
<dbReference type="Proteomes" id="UP001207337">
    <property type="component" value="Unassembled WGS sequence"/>
</dbReference>
<evidence type="ECO:0000313" key="17">
    <source>
        <dbReference type="EMBL" id="MCW9711448.1"/>
    </source>
</evidence>
<keyword evidence="7" id="KW-0677">Repeat</keyword>
<evidence type="ECO:0000313" key="18">
    <source>
        <dbReference type="Proteomes" id="UP001207337"/>
    </source>
</evidence>
<dbReference type="InterPro" id="IPR046342">
    <property type="entry name" value="CBS_dom_sf"/>
</dbReference>
<protein>
    <recommendedName>
        <fullName evidence="14">Zinc metalloprotease</fullName>
    </recommendedName>
</protein>
<evidence type="ECO:0000256" key="15">
    <source>
        <dbReference type="PROSITE-ProRule" id="PRU00703"/>
    </source>
</evidence>
<dbReference type="SUPFAM" id="SSF54631">
    <property type="entry name" value="CBS-domain pair"/>
    <property type="match status" value="1"/>
</dbReference>
<comment type="similarity">
    <text evidence="2 14">Belongs to the peptidase M50B family.</text>
</comment>
<feature type="transmembrane region" description="Helical" evidence="14">
    <location>
        <begin position="42"/>
        <end position="61"/>
    </location>
</feature>
<evidence type="ECO:0000256" key="7">
    <source>
        <dbReference type="ARBA" id="ARBA00022737"/>
    </source>
</evidence>
<accession>A0ABT3PUE3</accession>
<feature type="domain" description="CBS" evidence="16">
    <location>
        <begin position="245"/>
        <end position="300"/>
    </location>
</feature>
<dbReference type="CDD" id="cd06164">
    <property type="entry name" value="S2P-M50_SpoIVFB_CBS"/>
    <property type="match status" value="1"/>
</dbReference>
<dbReference type="Gene3D" id="3.10.580.10">
    <property type="entry name" value="CBS-domain"/>
    <property type="match status" value="1"/>
</dbReference>
<dbReference type="PROSITE" id="PS51371">
    <property type="entry name" value="CBS"/>
    <property type="match status" value="1"/>
</dbReference>
<evidence type="ECO:0000256" key="3">
    <source>
        <dbReference type="ARBA" id="ARBA00022475"/>
    </source>
</evidence>
<dbReference type="InterPro" id="IPR016483">
    <property type="entry name" value="UCP006404_Pept_M50_CBS"/>
</dbReference>
<dbReference type="Pfam" id="PF02163">
    <property type="entry name" value="Peptidase_M50"/>
    <property type="match status" value="1"/>
</dbReference>
<keyword evidence="9 14" id="KW-0862">Zinc</keyword>
<gene>
    <name evidence="17" type="ORF">LQ318_00905</name>
</gene>
<proteinExistence type="inferred from homology"/>
<keyword evidence="6 14" id="KW-0479">Metal-binding</keyword>
<evidence type="ECO:0000259" key="16">
    <source>
        <dbReference type="PROSITE" id="PS51371"/>
    </source>
</evidence>
<feature type="transmembrane region" description="Helical" evidence="14">
    <location>
        <begin position="197"/>
        <end position="223"/>
    </location>
</feature>
<evidence type="ECO:0000256" key="4">
    <source>
        <dbReference type="ARBA" id="ARBA00022670"/>
    </source>
</evidence>
<name>A0ABT3PUE3_9BACT</name>
<dbReference type="GO" id="GO:0008233">
    <property type="term" value="F:peptidase activity"/>
    <property type="evidence" value="ECO:0007669"/>
    <property type="project" value="UniProtKB-KW"/>
</dbReference>
<evidence type="ECO:0000256" key="13">
    <source>
        <dbReference type="ARBA" id="ARBA00023136"/>
    </source>
</evidence>
<evidence type="ECO:0000256" key="5">
    <source>
        <dbReference type="ARBA" id="ARBA00022692"/>
    </source>
</evidence>
<evidence type="ECO:0000256" key="1">
    <source>
        <dbReference type="ARBA" id="ARBA00004651"/>
    </source>
</evidence>
<evidence type="ECO:0000256" key="14">
    <source>
        <dbReference type="PIRNR" id="PIRNR006404"/>
    </source>
</evidence>
<dbReference type="GO" id="GO:0006508">
    <property type="term" value="P:proteolysis"/>
    <property type="evidence" value="ECO:0007669"/>
    <property type="project" value="UniProtKB-KW"/>
</dbReference>
<keyword evidence="3 14" id="KW-1003">Cell membrane</keyword>
<comment type="caution">
    <text evidence="17">The sequence shown here is derived from an EMBL/GenBank/DDBJ whole genome shotgun (WGS) entry which is preliminary data.</text>
</comment>
<feature type="transmembrane region" description="Helical" evidence="14">
    <location>
        <begin position="99"/>
        <end position="120"/>
    </location>
</feature>
<feature type="transmembrane region" description="Helical" evidence="14">
    <location>
        <begin position="145"/>
        <end position="166"/>
    </location>
</feature>
<evidence type="ECO:0000256" key="8">
    <source>
        <dbReference type="ARBA" id="ARBA00022801"/>
    </source>
</evidence>
<dbReference type="SMART" id="SM00116">
    <property type="entry name" value="CBS"/>
    <property type="match status" value="1"/>
</dbReference>
<evidence type="ECO:0000256" key="11">
    <source>
        <dbReference type="ARBA" id="ARBA00023049"/>
    </source>
</evidence>
<organism evidence="17 18">
    <name type="scientific">Fodinibius salicampi</name>
    <dbReference type="NCBI Taxonomy" id="1920655"/>
    <lineage>
        <taxon>Bacteria</taxon>
        <taxon>Pseudomonadati</taxon>
        <taxon>Balneolota</taxon>
        <taxon>Balneolia</taxon>
        <taxon>Balneolales</taxon>
        <taxon>Balneolaceae</taxon>
        <taxon>Fodinibius</taxon>
    </lineage>
</organism>
<keyword evidence="13 14" id="KW-0472">Membrane</keyword>
<evidence type="ECO:0000256" key="9">
    <source>
        <dbReference type="ARBA" id="ARBA00022833"/>
    </source>
</evidence>
<evidence type="ECO:0000256" key="2">
    <source>
        <dbReference type="ARBA" id="ARBA00007931"/>
    </source>
</evidence>
<keyword evidence="18" id="KW-1185">Reference proteome</keyword>
<keyword evidence="4 14" id="KW-0645">Protease</keyword>